<dbReference type="NCBIfam" id="NF002751">
    <property type="entry name" value="PRK02794.1"/>
    <property type="match status" value="1"/>
</dbReference>
<dbReference type="CDD" id="cd03586">
    <property type="entry name" value="PolY_Pol_IV_kappa"/>
    <property type="match status" value="1"/>
</dbReference>
<feature type="compositionally biased region" description="Basic and acidic residues" evidence="8">
    <location>
        <begin position="423"/>
        <end position="432"/>
    </location>
</feature>
<comment type="catalytic activity">
    <reaction evidence="6 7">
        <text>DNA(n) + a 2'-deoxyribonucleoside 5'-triphosphate = DNA(n+1) + diphosphate</text>
        <dbReference type="Rhea" id="RHEA:22508"/>
        <dbReference type="Rhea" id="RHEA-COMP:17339"/>
        <dbReference type="Rhea" id="RHEA-COMP:17340"/>
        <dbReference type="ChEBI" id="CHEBI:33019"/>
        <dbReference type="ChEBI" id="CHEBI:61560"/>
        <dbReference type="ChEBI" id="CHEBI:173112"/>
        <dbReference type="EC" id="2.7.7.7"/>
    </reaction>
</comment>
<dbReference type="Gene3D" id="1.10.150.20">
    <property type="entry name" value="5' to 3' exonuclease, C-terminal subdomain"/>
    <property type="match status" value="1"/>
</dbReference>
<keyword evidence="7" id="KW-0479">Metal-binding</keyword>
<keyword evidence="7" id="KW-0235">DNA replication</keyword>
<dbReference type="Gene3D" id="3.40.1170.60">
    <property type="match status" value="1"/>
</dbReference>
<evidence type="ECO:0000256" key="6">
    <source>
        <dbReference type="ARBA" id="ARBA00049244"/>
    </source>
</evidence>
<keyword evidence="7" id="KW-0460">Magnesium</keyword>
<evidence type="ECO:0000313" key="10">
    <source>
        <dbReference type="EMBL" id="MFC3226570.1"/>
    </source>
</evidence>
<keyword evidence="11" id="KW-1185">Reference proteome</keyword>
<protein>
    <recommendedName>
        <fullName evidence="7">DNA polymerase IV</fullName>
        <shortName evidence="7">Pol IV</shortName>
        <ecNumber evidence="7">2.7.7.7</ecNumber>
    </recommendedName>
</protein>
<proteinExistence type="inferred from homology"/>
<keyword evidence="7" id="KW-0238">DNA-binding</keyword>
<dbReference type="Pfam" id="PF11799">
    <property type="entry name" value="IMS_C"/>
    <property type="match status" value="1"/>
</dbReference>
<dbReference type="InterPro" id="IPR050116">
    <property type="entry name" value="DNA_polymerase-Y"/>
</dbReference>
<evidence type="ECO:0000259" key="9">
    <source>
        <dbReference type="PROSITE" id="PS50173"/>
    </source>
</evidence>
<gene>
    <name evidence="7" type="primary">dinB</name>
    <name evidence="10" type="ORF">ACFOGJ_04970</name>
</gene>
<keyword evidence="7 10" id="KW-0808">Transferase</keyword>
<dbReference type="PROSITE" id="PS50173">
    <property type="entry name" value="UMUC"/>
    <property type="match status" value="1"/>
</dbReference>
<dbReference type="InterPro" id="IPR036775">
    <property type="entry name" value="DNA_pol_Y-fam_lit_finger_sf"/>
</dbReference>
<feature type="binding site" evidence="7">
    <location>
        <position position="43"/>
    </location>
    <ligand>
        <name>Mg(2+)</name>
        <dbReference type="ChEBI" id="CHEBI:18420"/>
    </ligand>
</feature>
<dbReference type="RefSeq" id="WP_379898607.1">
    <property type="nucleotide sequence ID" value="NZ_JBHRTR010000015.1"/>
</dbReference>
<feature type="domain" description="UmuC" evidence="9">
    <location>
        <begin position="39"/>
        <end position="219"/>
    </location>
</feature>
<dbReference type="SUPFAM" id="SSF100879">
    <property type="entry name" value="Lesion bypass DNA polymerase (Y-family), little finger domain"/>
    <property type="match status" value="1"/>
</dbReference>
<comment type="subcellular location">
    <subcellularLocation>
        <location evidence="7">Cytoplasm</location>
    </subcellularLocation>
</comment>
<keyword evidence="7 10" id="KW-0548">Nucleotidyltransferase</keyword>
<reference evidence="11" key="1">
    <citation type="journal article" date="2019" name="Int. J. Syst. Evol. Microbiol.">
        <title>The Global Catalogue of Microorganisms (GCM) 10K type strain sequencing project: providing services to taxonomists for standard genome sequencing and annotation.</title>
        <authorList>
            <consortium name="The Broad Institute Genomics Platform"/>
            <consortium name="The Broad Institute Genome Sequencing Center for Infectious Disease"/>
            <person name="Wu L."/>
            <person name="Ma J."/>
        </authorList>
    </citation>
    <scope>NUCLEOTIDE SEQUENCE [LARGE SCALE GENOMIC DNA]</scope>
    <source>
        <strain evidence="11">KCTC 42964</strain>
    </source>
</reference>
<feature type="site" description="Substrate discrimination" evidence="7">
    <location>
        <position position="48"/>
    </location>
</feature>
<dbReference type="Pfam" id="PF11798">
    <property type="entry name" value="IMS_HHH"/>
    <property type="match status" value="1"/>
</dbReference>
<evidence type="ECO:0000256" key="5">
    <source>
        <dbReference type="ARBA" id="ARBA00025589"/>
    </source>
</evidence>
<dbReference type="InterPro" id="IPR017961">
    <property type="entry name" value="DNA_pol_Y-fam_little_finger"/>
</dbReference>
<feature type="binding site" evidence="7">
    <location>
        <position position="136"/>
    </location>
    <ligand>
        <name>Mg(2+)</name>
        <dbReference type="ChEBI" id="CHEBI:18420"/>
    </ligand>
</feature>
<sequence length="439" mass="47944">MPGFCRDCLSELPATGQGRCGHCGSPRLLAHPELYRLGIAHIDCDAFYAAVEKRDRPELRDRPVIIGGGRRGVVSTACYVARLQGVRSAMPMFKALALCPDAVVLRPDMEKYSAVSRLVRDRFEALTPMVEPLSLDEAFLDLNGTGRLHGAPPARQLADLCLSIENEIGITVSVGLSYNKFLAKLASEIDKPRGFAVIGRAEAQAFLADRPVGDIWGVGAKLQARLRADGITRIGQLAHRDEARMVKRYGSIAQRLVRFARGQDDRTVQPDRERKSISAETTFDTDIAAFEVLDARLWRLSERVAEACRRKRVSGRTVVLKLKTADFQNLTRSHTLPAATGLAHAIHEAGRAMLTPLCDGRSYRLIGIGVANLQDGDTPPEVDLLSPLDSAATAGRARLEDAMSSLRERFGRDAVDRGLALGDPRRPPRPKDGGGGGWR</sequence>
<dbReference type="InterPro" id="IPR022880">
    <property type="entry name" value="DNApol_IV"/>
</dbReference>
<organism evidence="10 11">
    <name type="scientific">Marinibaculum pumilum</name>
    <dbReference type="NCBI Taxonomy" id="1766165"/>
    <lineage>
        <taxon>Bacteria</taxon>
        <taxon>Pseudomonadati</taxon>
        <taxon>Pseudomonadota</taxon>
        <taxon>Alphaproteobacteria</taxon>
        <taxon>Rhodospirillales</taxon>
        <taxon>Rhodospirillaceae</taxon>
        <taxon>Marinibaculum</taxon>
    </lineage>
</organism>
<evidence type="ECO:0000256" key="4">
    <source>
        <dbReference type="ARBA" id="ARBA00022932"/>
    </source>
</evidence>
<dbReference type="EC" id="2.7.7.7" evidence="7"/>
<comment type="similarity">
    <text evidence="1 7">Belongs to the DNA polymerase type-Y family.</text>
</comment>
<comment type="subunit">
    <text evidence="2 7">Monomer.</text>
</comment>
<dbReference type="Gene3D" id="3.30.70.270">
    <property type="match status" value="1"/>
</dbReference>
<feature type="region of interest" description="Disordered" evidence="8">
    <location>
        <begin position="414"/>
        <end position="439"/>
    </location>
</feature>
<evidence type="ECO:0000256" key="8">
    <source>
        <dbReference type="SAM" id="MobiDB-lite"/>
    </source>
</evidence>
<feature type="active site" evidence="7">
    <location>
        <position position="137"/>
    </location>
</feature>
<dbReference type="NCBIfam" id="NF002677">
    <property type="entry name" value="PRK02406.1"/>
    <property type="match status" value="1"/>
</dbReference>
<evidence type="ECO:0000256" key="1">
    <source>
        <dbReference type="ARBA" id="ARBA00010945"/>
    </source>
</evidence>
<dbReference type="HAMAP" id="MF_01113">
    <property type="entry name" value="DNApol_IV"/>
    <property type="match status" value="1"/>
</dbReference>
<keyword evidence="7" id="KW-0234">DNA repair</keyword>
<keyword evidence="7" id="KW-0963">Cytoplasm</keyword>
<comment type="caution">
    <text evidence="10">The sequence shown here is derived from an EMBL/GenBank/DDBJ whole genome shotgun (WGS) entry which is preliminary data.</text>
</comment>
<dbReference type="InterPro" id="IPR043128">
    <property type="entry name" value="Rev_trsase/Diguanyl_cyclase"/>
</dbReference>
<dbReference type="Pfam" id="PF00817">
    <property type="entry name" value="IMS"/>
    <property type="match status" value="1"/>
</dbReference>
<evidence type="ECO:0000256" key="2">
    <source>
        <dbReference type="ARBA" id="ARBA00011245"/>
    </source>
</evidence>
<dbReference type="GO" id="GO:0003887">
    <property type="term" value="F:DNA-directed DNA polymerase activity"/>
    <property type="evidence" value="ECO:0007669"/>
    <property type="project" value="UniProtKB-EC"/>
</dbReference>
<accession>A0ABV7KW58</accession>
<evidence type="ECO:0000256" key="3">
    <source>
        <dbReference type="ARBA" id="ARBA00022457"/>
    </source>
</evidence>
<dbReference type="PANTHER" id="PTHR11076:SF33">
    <property type="entry name" value="DNA POLYMERASE KAPPA"/>
    <property type="match status" value="1"/>
</dbReference>
<keyword evidence="4 7" id="KW-0239">DNA-directed DNA polymerase</keyword>
<name>A0ABV7KW58_9PROT</name>
<dbReference type="Proteomes" id="UP001595528">
    <property type="component" value="Unassembled WGS sequence"/>
</dbReference>
<dbReference type="PANTHER" id="PTHR11076">
    <property type="entry name" value="DNA REPAIR POLYMERASE UMUC / TRANSFERASE FAMILY MEMBER"/>
    <property type="match status" value="1"/>
</dbReference>
<dbReference type="InterPro" id="IPR043502">
    <property type="entry name" value="DNA/RNA_pol_sf"/>
</dbReference>
<evidence type="ECO:0000313" key="11">
    <source>
        <dbReference type="Proteomes" id="UP001595528"/>
    </source>
</evidence>
<comment type="function">
    <text evidence="5 7">Poorly processive, error-prone DNA polymerase involved in untargeted mutagenesis. Copies undamaged DNA at stalled replication forks, which arise in vivo from mismatched or misaligned primer ends. These misaligned primers can be extended by PolIV. Exhibits no 3'-5' exonuclease (proofreading) activity. May be involved in translesional synthesis, in conjunction with the beta clamp from PolIII.</text>
</comment>
<dbReference type="Gene3D" id="3.30.1490.100">
    <property type="entry name" value="DNA polymerase, Y-family, little finger domain"/>
    <property type="match status" value="1"/>
</dbReference>
<keyword evidence="7" id="KW-0227">DNA damage</keyword>
<dbReference type="EMBL" id="JBHRTR010000015">
    <property type="protein sequence ID" value="MFC3226570.1"/>
    <property type="molecule type" value="Genomic_DNA"/>
</dbReference>
<dbReference type="InterPro" id="IPR001126">
    <property type="entry name" value="UmuC"/>
</dbReference>
<keyword evidence="3 7" id="KW-0515">Mutator protein</keyword>
<evidence type="ECO:0000256" key="7">
    <source>
        <dbReference type="HAMAP-Rule" id="MF_01113"/>
    </source>
</evidence>
<dbReference type="InterPro" id="IPR024728">
    <property type="entry name" value="PolY_HhH_motif"/>
</dbReference>
<comment type="cofactor">
    <cofactor evidence="7">
        <name>Mg(2+)</name>
        <dbReference type="ChEBI" id="CHEBI:18420"/>
    </cofactor>
    <text evidence="7">Binds 2 magnesium ions per subunit.</text>
</comment>
<dbReference type="SUPFAM" id="SSF56672">
    <property type="entry name" value="DNA/RNA polymerases"/>
    <property type="match status" value="1"/>
</dbReference>